<evidence type="ECO:0000313" key="13">
    <source>
        <dbReference type="Proteomes" id="UP000823990"/>
    </source>
</evidence>
<keyword evidence="8 12" id="KW-0255">Endonuclease</keyword>
<keyword evidence="9" id="KW-0175">Coiled coil</keyword>
<dbReference type="PANTHER" id="PTHR48466">
    <property type="entry name" value="OS10G0509000 PROTEIN-RELATED"/>
    <property type="match status" value="1"/>
</dbReference>
<dbReference type="InterPro" id="IPR007696">
    <property type="entry name" value="DNA_mismatch_repair_MutS_core"/>
</dbReference>
<dbReference type="PIRSF" id="PIRSF005814">
    <property type="entry name" value="MutS_YshD"/>
    <property type="match status" value="1"/>
</dbReference>
<keyword evidence="7 8" id="KW-0238">DNA-binding</keyword>
<feature type="coiled-coil region" evidence="9">
    <location>
        <begin position="518"/>
        <end position="614"/>
    </location>
</feature>
<feature type="domain" description="Smr" evidence="11">
    <location>
        <begin position="711"/>
        <end position="786"/>
    </location>
</feature>
<keyword evidence="1 8" id="KW-0540">Nuclease</keyword>
<dbReference type="EC" id="3.6.4.-" evidence="8"/>
<comment type="subunit">
    <text evidence="8">Homodimer. Binds to stalled ribosomes, contacting rRNA.</text>
</comment>
<comment type="similarity">
    <text evidence="8">Belongs to the DNA mismatch repair MutS family. MutS2 subfamily.</text>
</comment>
<evidence type="ECO:0000259" key="11">
    <source>
        <dbReference type="PROSITE" id="PS50828"/>
    </source>
</evidence>
<keyword evidence="6 8" id="KW-0694">RNA-binding</keyword>
<name>A0A9D1Q1G4_9FIRM</name>
<dbReference type="InterPro" id="IPR036187">
    <property type="entry name" value="DNA_mismatch_repair_MutS_sf"/>
</dbReference>
<comment type="function">
    <text evidence="8">Acts as a ribosome collision sensor, splitting the ribosome into its 2 subunits. Detects stalled/collided 70S ribosomes which it binds and splits by an ATP-hydrolysis driven conformational change. Acts upstream of the ribosome quality control system (RQC), a ribosome-associated complex that mediates the extraction of incompletely synthesized nascent chains from stalled ribosomes and their subsequent degradation. Probably generates substrates for RQC.</text>
</comment>
<dbReference type="PANTHER" id="PTHR48466:SF2">
    <property type="entry name" value="OS10G0509000 PROTEIN"/>
    <property type="match status" value="1"/>
</dbReference>
<evidence type="ECO:0000256" key="6">
    <source>
        <dbReference type="ARBA" id="ARBA00022884"/>
    </source>
</evidence>
<keyword evidence="5 8" id="KW-0067">ATP-binding</keyword>
<dbReference type="SMART" id="SM00533">
    <property type="entry name" value="MUTSd"/>
    <property type="match status" value="1"/>
</dbReference>
<dbReference type="EMBL" id="DXHS01000069">
    <property type="protein sequence ID" value="HIW02507.1"/>
    <property type="molecule type" value="Genomic_DNA"/>
</dbReference>
<dbReference type="CDD" id="cd06503">
    <property type="entry name" value="ATP-synt_Fo_b"/>
    <property type="match status" value="1"/>
</dbReference>
<evidence type="ECO:0000256" key="9">
    <source>
        <dbReference type="SAM" id="Coils"/>
    </source>
</evidence>
<evidence type="ECO:0000313" key="12">
    <source>
        <dbReference type="EMBL" id="HIW02507.1"/>
    </source>
</evidence>
<dbReference type="FunFam" id="3.40.50.300:FF:000830">
    <property type="entry name" value="Endonuclease MutS2"/>
    <property type="match status" value="1"/>
</dbReference>
<comment type="caution">
    <text evidence="12">The sequence shown here is derived from an EMBL/GenBank/DDBJ whole genome shotgun (WGS) entry which is preliminary data.</text>
</comment>
<dbReference type="Pfam" id="PF01713">
    <property type="entry name" value="Smr"/>
    <property type="match status" value="1"/>
</dbReference>
<gene>
    <name evidence="8" type="primary">mutS2</name>
    <name evidence="8" type="synonym">rqcU</name>
    <name evidence="12" type="ORF">H9892_04125</name>
</gene>
<dbReference type="Pfam" id="PF20297">
    <property type="entry name" value="MSSS"/>
    <property type="match status" value="1"/>
</dbReference>
<dbReference type="Gene3D" id="3.40.50.300">
    <property type="entry name" value="P-loop containing nucleotide triphosphate hydrolases"/>
    <property type="match status" value="1"/>
</dbReference>
<dbReference type="NCBIfam" id="TIGR01069">
    <property type="entry name" value="mutS2"/>
    <property type="match status" value="1"/>
</dbReference>
<evidence type="ECO:0000256" key="8">
    <source>
        <dbReference type="HAMAP-Rule" id="MF_00092"/>
    </source>
</evidence>
<dbReference type="Proteomes" id="UP000823990">
    <property type="component" value="Unassembled WGS sequence"/>
</dbReference>
<evidence type="ECO:0000256" key="5">
    <source>
        <dbReference type="ARBA" id="ARBA00022840"/>
    </source>
</evidence>
<dbReference type="GO" id="GO:0004519">
    <property type="term" value="F:endonuclease activity"/>
    <property type="evidence" value="ECO:0007669"/>
    <property type="project" value="UniProtKB-UniRule"/>
</dbReference>
<dbReference type="GO" id="GO:0030983">
    <property type="term" value="F:mismatched DNA binding"/>
    <property type="evidence" value="ECO:0007669"/>
    <property type="project" value="InterPro"/>
</dbReference>
<sequence length="788" mass="86207">MNDPFHTLELDEILSRTAAYASSEKGKTRILSLRPSGDADEVIRRLSLTSQALKLLTDYRYSGIENFADTDEITEKVRTGAVLSMKELLDVASVLRSARVAKTALEKYPSDVDGIKDIAFRIFADKSLEDDISRDIISETEMSDAASDTLRDIRVRLRTMKNRLTEKLASYTRSNEYSDYLRDNFYTVRGGRYVLPVKSEYRKSVPGLLHDQSATGSTLFIEPFEIVSMNNDIVRLEGDEHREIERILGVFSDRVLAQSDNITDASERLALLDMYFGMGRYASSTDAILPKVNDSGKIGLIGARHPLIDPKRVVPIDIEVGGDFNILLISGPNTGGKTASLKTVGLFACMLACGLLLPCKEGSEMAVFDRVFCDIGDDQDISKDLSTFSSHIRNLTEIMTSFTNDSLILLDEIGSSTSPDEGAALGIGVLDYIAETKAKAVITTHYPRLKEHAMTRNGIMNAGMQFDPDTLEPTFRLLIGYPGTSNALETAKNLGLPTKIIDTAKQALSGSENYETLLAQAFAIKSKAEGELKAAEEERRAASGRLAKIEESEKKVKDALERINANARAETKRLVNKAVDKANDIVEQIKQELKEADERALLKAKRDLKRLESLAYEGGETTDSVLTEDISESEIVPGAKVVIKTLGAQGFVAKIRPEKKEAEVNCSGKSVKVKFSDLAKPVETERIARKRPTAAPAPSAAPSAAPADKEINVIGETVLDAIDAIGPWLDKAASLRLTEVRIVHGKGTGALGKGIQSFLRSHPAVKSFRYGRYGEGDMGVTIAELKPM</sequence>
<dbReference type="InterPro" id="IPR036063">
    <property type="entry name" value="Smr_dom_sf"/>
</dbReference>
<protein>
    <recommendedName>
        <fullName evidence="8">Endonuclease MutS2</fullName>
        <ecNumber evidence="8">3.1.-.-</ecNumber>
    </recommendedName>
    <alternativeName>
        <fullName evidence="8">Ribosome-associated protein quality control-upstream factor</fullName>
        <shortName evidence="8">RQC-upstream factor</shortName>
        <shortName evidence="8">RqcU</shortName>
        <ecNumber evidence="8">3.6.4.-</ecNumber>
    </alternativeName>
</protein>
<evidence type="ECO:0000256" key="7">
    <source>
        <dbReference type="ARBA" id="ARBA00023125"/>
    </source>
</evidence>
<dbReference type="HAMAP" id="MF_00092">
    <property type="entry name" value="MutS2"/>
    <property type="match status" value="1"/>
</dbReference>
<accession>A0A9D1Q1G4</accession>
<dbReference type="InterPro" id="IPR046893">
    <property type="entry name" value="MSSS"/>
</dbReference>
<organism evidence="12 13">
    <name type="scientific">Candidatus Protoclostridium stercorigallinarum</name>
    <dbReference type="NCBI Taxonomy" id="2838741"/>
    <lineage>
        <taxon>Bacteria</taxon>
        <taxon>Bacillati</taxon>
        <taxon>Bacillota</taxon>
        <taxon>Clostridia</taxon>
        <taxon>Candidatus Protoclostridium</taxon>
    </lineage>
</organism>
<comment type="function">
    <text evidence="8">Endonuclease that is involved in the suppression of homologous recombination and thus may have a key role in the control of bacterial genetic diversity.</text>
</comment>
<feature type="compositionally biased region" description="Low complexity" evidence="10">
    <location>
        <begin position="694"/>
        <end position="705"/>
    </location>
</feature>
<dbReference type="GO" id="GO:0016887">
    <property type="term" value="F:ATP hydrolysis activity"/>
    <property type="evidence" value="ECO:0007669"/>
    <property type="project" value="InterPro"/>
</dbReference>
<dbReference type="GO" id="GO:0006298">
    <property type="term" value="P:mismatch repair"/>
    <property type="evidence" value="ECO:0007669"/>
    <property type="project" value="InterPro"/>
</dbReference>
<dbReference type="SMART" id="SM00463">
    <property type="entry name" value="SMR"/>
    <property type="match status" value="1"/>
</dbReference>
<evidence type="ECO:0000256" key="1">
    <source>
        <dbReference type="ARBA" id="ARBA00022722"/>
    </source>
</evidence>
<dbReference type="GO" id="GO:0019843">
    <property type="term" value="F:rRNA binding"/>
    <property type="evidence" value="ECO:0007669"/>
    <property type="project" value="UniProtKB-UniRule"/>
</dbReference>
<evidence type="ECO:0000256" key="10">
    <source>
        <dbReference type="SAM" id="MobiDB-lite"/>
    </source>
</evidence>
<dbReference type="SMART" id="SM00534">
    <property type="entry name" value="MUTSac"/>
    <property type="match status" value="1"/>
</dbReference>
<dbReference type="GO" id="GO:0140664">
    <property type="term" value="F:ATP-dependent DNA damage sensor activity"/>
    <property type="evidence" value="ECO:0007669"/>
    <property type="project" value="InterPro"/>
</dbReference>
<dbReference type="SUPFAM" id="SSF52540">
    <property type="entry name" value="P-loop containing nucleoside triphosphate hydrolases"/>
    <property type="match status" value="1"/>
</dbReference>
<dbReference type="Gene3D" id="3.30.1370.110">
    <property type="match status" value="1"/>
</dbReference>
<dbReference type="PROSITE" id="PS00486">
    <property type="entry name" value="DNA_MISMATCH_REPAIR_2"/>
    <property type="match status" value="1"/>
</dbReference>
<reference evidence="12" key="2">
    <citation type="submission" date="2021-04" db="EMBL/GenBank/DDBJ databases">
        <authorList>
            <person name="Gilroy R."/>
        </authorList>
    </citation>
    <scope>NUCLEOTIDE SEQUENCE</scope>
    <source>
        <strain evidence="12">12435</strain>
    </source>
</reference>
<dbReference type="Pfam" id="PF00488">
    <property type="entry name" value="MutS_V"/>
    <property type="match status" value="1"/>
</dbReference>
<evidence type="ECO:0000256" key="3">
    <source>
        <dbReference type="ARBA" id="ARBA00022741"/>
    </source>
</evidence>
<evidence type="ECO:0000256" key="2">
    <source>
        <dbReference type="ARBA" id="ARBA00022730"/>
    </source>
</evidence>
<reference evidence="12" key="1">
    <citation type="journal article" date="2021" name="PeerJ">
        <title>Extensive microbial diversity within the chicken gut microbiome revealed by metagenomics and culture.</title>
        <authorList>
            <person name="Gilroy R."/>
            <person name="Ravi A."/>
            <person name="Getino M."/>
            <person name="Pursley I."/>
            <person name="Horton D.L."/>
            <person name="Alikhan N.F."/>
            <person name="Baker D."/>
            <person name="Gharbi K."/>
            <person name="Hall N."/>
            <person name="Watson M."/>
            <person name="Adriaenssens E.M."/>
            <person name="Foster-Nyarko E."/>
            <person name="Jarju S."/>
            <person name="Secka A."/>
            <person name="Antonio M."/>
            <person name="Oren A."/>
            <person name="Chaudhuri R.R."/>
            <person name="La Ragione R."/>
            <person name="Hildebrand F."/>
            <person name="Pallen M.J."/>
        </authorList>
    </citation>
    <scope>NUCLEOTIDE SEQUENCE</scope>
    <source>
        <strain evidence="12">12435</strain>
    </source>
</reference>
<dbReference type="GO" id="GO:0043023">
    <property type="term" value="F:ribosomal large subunit binding"/>
    <property type="evidence" value="ECO:0007669"/>
    <property type="project" value="UniProtKB-UniRule"/>
</dbReference>
<dbReference type="GO" id="GO:0005524">
    <property type="term" value="F:ATP binding"/>
    <property type="evidence" value="ECO:0007669"/>
    <property type="project" value="UniProtKB-UniRule"/>
</dbReference>
<dbReference type="InterPro" id="IPR027417">
    <property type="entry name" value="P-loop_NTPase"/>
</dbReference>
<dbReference type="EC" id="3.1.-.-" evidence="8"/>
<dbReference type="AlphaFoldDB" id="A0A9D1Q1G4"/>
<dbReference type="SUPFAM" id="SSF48334">
    <property type="entry name" value="DNA repair protein MutS, domain III"/>
    <property type="match status" value="1"/>
</dbReference>
<dbReference type="InterPro" id="IPR005747">
    <property type="entry name" value="MutS2"/>
</dbReference>
<proteinExistence type="inferred from homology"/>
<feature type="binding site" evidence="8">
    <location>
        <begin position="331"/>
        <end position="338"/>
    </location>
    <ligand>
        <name>ATP</name>
        <dbReference type="ChEBI" id="CHEBI:30616"/>
    </ligand>
</feature>
<feature type="region of interest" description="Disordered" evidence="10">
    <location>
        <begin position="685"/>
        <end position="705"/>
    </location>
</feature>
<keyword evidence="3 8" id="KW-0547">Nucleotide-binding</keyword>
<dbReference type="GO" id="GO:0045910">
    <property type="term" value="P:negative regulation of DNA recombination"/>
    <property type="evidence" value="ECO:0007669"/>
    <property type="project" value="InterPro"/>
</dbReference>
<dbReference type="GO" id="GO:0072344">
    <property type="term" value="P:rescue of stalled ribosome"/>
    <property type="evidence" value="ECO:0007669"/>
    <property type="project" value="UniProtKB-UniRule"/>
</dbReference>
<dbReference type="InterPro" id="IPR002625">
    <property type="entry name" value="Smr_dom"/>
</dbReference>
<evidence type="ECO:0000256" key="4">
    <source>
        <dbReference type="ARBA" id="ARBA00022801"/>
    </source>
</evidence>
<keyword evidence="4 8" id="KW-0378">Hydrolase</keyword>
<dbReference type="InterPro" id="IPR045076">
    <property type="entry name" value="MutS"/>
</dbReference>
<dbReference type="PROSITE" id="PS50828">
    <property type="entry name" value="SMR"/>
    <property type="match status" value="1"/>
</dbReference>
<keyword evidence="2 8" id="KW-0699">rRNA-binding</keyword>
<dbReference type="InterPro" id="IPR000432">
    <property type="entry name" value="DNA_mismatch_repair_MutS_C"/>
</dbReference>